<dbReference type="Gene3D" id="3.40.1580.10">
    <property type="entry name" value="SMI1/KNR4-like"/>
    <property type="match status" value="1"/>
</dbReference>
<evidence type="ECO:0000313" key="2">
    <source>
        <dbReference type="EMBL" id="MBN8660787.1"/>
    </source>
</evidence>
<sequence length="178" mass="20747">MQLKTPAELLAQLIEAGFAERAKSFLGCTEEEISCLEEDFQLRLPEAYKEFLRAFGKQSGFFLDDCSYLYPTLKDIKKEAENMANQLSFNLEPTWFVFLVRDDIFLYFDTQQAQDPPVWRFDEGTEKIELVFPSYSAWLNNIVQGDVAGMRRCYALERELEERNHNDQEDITDLVDGN</sequence>
<gene>
    <name evidence="2" type="ORF">J0M35_10510</name>
</gene>
<dbReference type="AlphaFoldDB" id="A0A8J7PAJ2"/>
<comment type="caution">
    <text evidence="2">The sequence shown here is derived from an EMBL/GenBank/DDBJ whole genome shotgun (WGS) entry which is preliminary data.</text>
</comment>
<dbReference type="Proteomes" id="UP000664277">
    <property type="component" value="Unassembled WGS sequence"/>
</dbReference>
<name>A0A8J7PAJ2_9BACT</name>
<dbReference type="SMART" id="SM00860">
    <property type="entry name" value="SMI1_KNR4"/>
    <property type="match status" value="1"/>
</dbReference>
<evidence type="ECO:0000313" key="3">
    <source>
        <dbReference type="Proteomes" id="UP000664277"/>
    </source>
</evidence>
<protein>
    <submittedName>
        <fullName evidence="2">SMI1/KNR4 family protein</fullName>
    </submittedName>
</protein>
<organism evidence="2 3">
    <name type="scientific">Candidatus Obscuribacter phosphatis</name>
    <dbReference type="NCBI Taxonomy" id="1906157"/>
    <lineage>
        <taxon>Bacteria</taxon>
        <taxon>Bacillati</taxon>
        <taxon>Candidatus Melainabacteria</taxon>
        <taxon>Candidatus Obscuribacterales</taxon>
        <taxon>Candidatus Obscuribacteraceae</taxon>
        <taxon>Candidatus Obscuribacter</taxon>
    </lineage>
</organism>
<feature type="domain" description="Knr4/Smi1-like" evidence="1">
    <location>
        <begin position="27"/>
        <end position="141"/>
    </location>
</feature>
<dbReference type="EMBL" id="JAFLCK010000013">
    <property type="protein sequence ID" value="MBN8660787.1"/>
    <property type="molecule type" value="Genomic_DNA"/>
</dbReference>
<dbReference type="Pfam" id="PF09346">
    <property type="entry name" value="SMI1_KNR4"/>
    <property type="match status" value="1"/>
</dbReference>
<dbReference type="InterPro" id="IPR037883">
    <property type="entry name" value="Knr4/Smi1-like_sf"/>
</dbReference>
<proteinExistence type="predicted"/>
<accession>A0A8J7PAJ2</accession>
<reference evidence="2" key="1">
    <citation type="submission" date="2021-02" db="EMBL/GenBank/DDBJ databases">
        <title>Genome-Resolved Metagenomics of a Microbial Community Performing Photosynthetic Biological Nutrient Removal.</title>
        <authorList>
            <person name="Mcdaniel E.A."/>
        </authorList>
    </citation>
    <scope>NUCLEOTIDE SEQUENCE</scope>
    <source>
        <strain evidence="2">UWPOB_OBS1</strain>
    </source>
</reference>
<evidence type="ECO:0000259" key="1">
    <source>
        <dbReference type="SMART" id="SM00860"/>
    </source>
</evidence>
<dbReference type="SUPFAM" id="SSF160631">
    <property type="entry name" value="SMI1/KNR4-like"/>
    <property type="match status" value="1"/>
</dbReference>
<dbReference type="InterPro" id="IPR018958">
    <property type="entry name" value="Knr4/Smi1-like_dom"/>
</dbReference>